<keyword evidence="2" id="KW-0614">Plasmid</keyword>
<evidence type="ECO:0000313" key="2">
    <source>
        <dbReference type="EMBL" id="CDR35317.1"/>
    </source>
</evidence>
<gene>
    <name evidence="2" type="ORF">CSEC_p0046</name>
</gene>
<name>A0A090D1L4_9BACT</name>
<dbReference type="RefSeq" id="WP_176454837.1">
    <property type="nucleotide sequence ID" value="NZ_LK031773.1"/>
</dbReference>
<geneLocation type="plasmid" evidence="2">
    <name>1</name>
</geneLocation>
<evidence type="ECO:0000256" key="1">
    <source>
        <dbReference type="SAM" id="MobiDB-lite"/>
    </source>
</evidence>
<feature type="region of interest" description="Disordered" evidence="1">
    <location>
        <begin position="273"/>
        <end position="307"/>
    </location>
</feature>
<dbReference type="AlphaFoldDB" id="A0A090D1L4"/>
<dbReference type="EMBL" id="LK031773">
    <property type="protein sequence ID" value="CDR35317.1"/>
    <property type="molecule type" value="Genomic_DNA"/>
</dbReference>
<proteinExistence type="predicted"/>
<reference evidence="2" key="1">
    <citation type="submission" date="2013-12" db="EMBL/GenBank/DDBJ databases">
        <authorList>
            <person name="Li W."/>
            <person name="Chetelat R.T."/>
        </authorList>
    </citation>
    <scope>NUCLEOTIDE SEQUENCE</scope>
    <source>
        <strain evidence="2">CRIB-18</strain>
        <plasmid evidence="2">1</plasmid>
    </source>
</reference>
<protein>
    <submittedName>
        <fullName evidence="2">Uncharacterized protein</fullName>
    </submittedName>
</protein>
<sequence length="307" mass="34555">MNYAMTLSDTQMLPKNLEAEEIFKWGHELGKCPFYQKLGPGGVIAVVLTARELGLPPMACLNGGLHNIEGKVSISAQMMNAMIIRSGHSAKLIELTQQRCVIRFKRREDKDHIDYAYTVEEAQKAGYLGKKNWQTHLRDMLFCRCLSGGARKFMPDVIGNVYIHGELGDETMPIVPQEVQDHPEIIQAAPQQLSNHKIEPFQQSEEPKQIEHVKIEGYEVFCEKHFREDDKVAYVRKIAQATNKTETQIINSAVANEAGFLTAFDKWKADQKKVEKKGKNKAASEATAIAPLAPHPEEVPQSMDELI</sequence>
<reference evidence="2" key="2">
    <citation type="submission" date="2014-09" db="EMBL/GenBank/DDBJ databases">
        <title>Criblamydia sequanensis harbors a mega-plasmid encoding arsenite resistance.</title>
        <authorList>
            <person name="Bertelli C."/>
            <person name="Goesmann A."/>
            <person name="Greub G."/>
        </authorList>
    </citation>
    <scope>NUCLEOTIDE SEQUENCE [LARGE SCALE GENOMIC DNA]</scope>
    <source>
        <strain evidence="2">CRIB-18</strain>
        <plasmid evidence="2">1</plasmid>
    </source>
</reference>
<organism evidence="2">
    <name type="scientific">Candidatus Criblamydia sequanensis CRIB-18</name>
    <dbReference type="NCBI Taxonomy" id="1437425"/>
    <lineage>
        <taxon>Bacteria</taxon>
        <taxon>Pseudomonadati</taxon>
        <taxon>Chlamydiota</taxon>
        <taxon>Chlamydiia</taxon>
        <taxon>Parachlamydiales</taxon>
        <taxon>Candidatus Criblamydiaceae</taxon>
        <taxon>Candidatus Criblamydia</taxon>
    </lineage>
</organism>
<accession>A0A090D1L4</accession>